<dbReference type="SMART" id="SM00382">
    <property type="entry name" value="AAA"/>
    <property type="match status" value="1"/>
</dbReference>
<evidence type="ECO:0000256" key="8">
    <source>
        <dbReference type="SAM" id="MobiDB-lite"/>
    </source>
</evidence>
<keyword evidence="5" id="KW-0547">Nucleotide-binding</keyword>
<name>A0A1G7IRJ0_9BACT</name>
<dbReference type="FunFam" id="3.40.50.300:FF:000016">
    <property type="entry name" value="Oligopeptide ABC transporter ATP-binding component"/>
    <property type="match status" value="1"/>
</dbReference>
<dbReference type="CDD" id="cd03257">
    <property type="entry name" value="ABC_NikE_OppD_transporters"/>
    <property type="match status" value="1"/>
</dbReference>
<proteinExistence type="inferred from homology"/>
<feature type="compositionally biased region" description="Low complexity" evidence="8">
    <location>
        <begin position="1"/>
        <end position="16"/>
    </location>
</feature>
<feature type="region of interest" description="Disordered" evidence="8">
    <location>
        <begin position="1"/>
        <end position="35"/>
    </location>
</feature>
<gene>
    <name evidence="10" type="ORF">SAMN05192586_10243</name>
</gene>
<dbReference type="EMBL" id="FNBX01000002">
    <property type="protein sequence ID" value="SDF15273.1"/>
    <property type="molecule type" value="Genomic_DNA"/>
</dbReference>
<evidence type="ECO:0000313" key="10">
    <source>
        <dbReference type="EMBL" id="SDF15273.1"/>
    </source>
</evidence>
<accession>A0A1G7IRJ0</accession>
<dbReference type="InterPro" id="IPR003439">
    <property type="entry name" value="ABC_transporter-like_ATP-bd"/>
</dbReference>
<dbReference type="GO" id="GO:0016887">
    <property type="term" value="F:ATP hydrolysis activity"/>
    <property type="evidence" value="ECO:0007669"/>
    <property type="project" value="InterPro"/>
</dbReference>
<dbReference type="InterPro" id="IPR050388">
    <property type="entry name" value="ABC_Ni/Peptide_Import"/>
</dbReference>
<organism evidence="10 11">
    <name type="scientific">Desulfovibrio legallii</name>
    <dbReference type="NCBI Taxonomy" id="571438"/>
    <lineage>
        <taxon>Bacteria</taxon>
        <taxon>Pseudomonadati</taxon>
        <taxon>Thermodesulfobacteriota</taxon>
        <taxon>Desulfovibrionia</taxon>
        <taxon>Desulfovibrionales</taxon>
        <taxon>Desulfovibrionaceae</taxon>
        <taxon>Desulfovibrio</taxon>
    </lineage>
</organism>
<evidence type="ECO:0000259" key="9">
    <source>
        <dbReference type="PROSITE" id="PS50893"/>
    </source>
</evidence>
<keyword evidence="7" id="KW-0472">Membrane</keyword>
<evidence type="ECO:0000256" key="6">
    <source>
        <dbReference type="ARBA" id="ARBA00022840"/>
    </source>
</evidence>
<dbReference type="NCBIfam" id="TIGR01727">
    <property type="entry name" value="oligo_HPY"/>
    <property type="match status" value="1"/>
</dbReference>
<dbReference type="STRING" id="571438.SAMN05192586_10243"/>
<dbReference type="InterPro" id="IPR027417">
    <property type="entry name" value="P-loop_NTPase"/>
</dbReference>
<dbReference type="Proteomes" id="UP000199355">
    <property type="component" value="Unassembled WGS sequence"/>
</dbReference>
<dbReference type="InterPro" id="IPR013563">
    <property type="entry name" value="Oligopep_ABC_C"/>
</dbReference>
<evidence type="ECO:0000256" key="3">
    <source>
        <dbReference type="ARBA" id="ARBA00022448"/>
    </source>
</evidence>
<protein>
    <submittedName>
        <fullName evidence="10">Peptide/nickel transport system ATP-binding protein</fullName>
    </submittedName>
</protein>
<dbReference type="InterPro" id="IPR017871">
    <property type="entry name" value="ABC_transporter-like_CS"/>
</dbReference>
<keyword evidence="4" id="KW-1003">Cell membrane</keyword>
<comment type="subcellular location">
    <subcellularLocation>
        <location evidence="1">Cell inner membrane</location>
        <topology evidence="1">Peripheral membrane protein</topology>
    </subcellularLocation>
</comment>
<evidence type="ECO:0000313" key="11">
    <source>
        <dbReference type="Proteomes" id="UP000199355"/>
    </source>
</evidence>
<sequence length="359" mass="38638">MTAASPSMPSAAVPTPRTGPQARAPQNAGTPCGTEPAAAAPLLEIEDLHVHFRTDQGLLPAVQGLHLRLAAGRTTCLVGESGCGKSLTAKAVLRLLPENAQQRGRILLEGTDLAACSERELRRVRGRLVGMVFQEPMTALNPVLTVGSQVAEPLRLHLRRSRADARREAAALLAEVGIPDPRNRCNDYPHQLSGGMRQRVMIAMALACGPRLLLADEPTTALDTTIQGQILRLLAARSQERGMAVLLITHDLGIAAQMAETVGVMYAGRLVECAPTQELFAHPRHPYTQGLLRAAPALRQPGLRRLPTIPGSVPDLRQMPPGCPFHPRCPHALPRCAVQMPPEHAQGPHRVACWLAHKD</sequence>
<comment type="similarity">
    <text evidence="2">Belongs to the ABC transporter superfamily.</text>
</comment>
<dbReference type="PROSITE" id="PS00211">
    <property type="entry name" value="ABC_TRANSPORTER_1"/>
    <property type="match status" value="1"/>
</dbReference>
<evidence type="ECO:0000256" key="4">
    <source>
        <dbReference type="ARBA" id="ARBA00022475"/>
    </source>
</evidence>
<dbReference type="SUPFAM" id="SSF52540">
    <property type="entry name" value="P-loop containing nucleoside triphosphate hydrolases"/>
    <property type="match status" value="1"/>
</dbReference>
<dbReference type="PROSITE" id="PS50893">
    <property type="entry name" value="ABC_TRANSPORTER_2"/>
    <property type="match status" value="1"/>
</dbReference>
<dbReference type="InterPro" id="IPR003593">
    <property type="entry name" value="AAA+_ATPase"/>
</dbReference>
<feature type="domain" description="ABC transporter" evidence="9">
    <location>
        <begin position="43"/>
        <end position="292"/>
    </location>
</feature>
<dbReference type="PANTHER" id="PTHR43297">
    <property type="entry name" value="OLIGOPEPTIDE TRANSPORT ATP-BINDING PROTEIN APPD"/>
    <property type="match status" value="1"/>
</dbReference>
<evidence type="ECO:0000256" key="1">
    <source>
        <dbReference type="ARBA" id="ARBA00004417"/>
    </source>
</evidence>
<dbReference type="GO" id="GO:0005524">
    <property type="term" value="F:ATP binding"/>
    <property type="evidence" value="ECO:0007669"/>
    <property type="project" value="UniProtKB-KW"/>
</dbReference>
<evidence type="ECO:0000256" key="7">
    <source>
        <dbReference type="ARBA" id="ARBA00023136"/>
    </source>
</evidence>
<keyword evidence="11" id="KW-1185">Reference proteome</keyword>
<reference evidence="11" key="1">
    <citation type="submission" date="2016-10" db="EMBL/GenBank/DDBJ databases">
        <authorList>
            <person name="Varghese N."/>
            <person name="Submissions S."/>
        </authorList>
    </citation>
    <scope>NUCLEOTIDE SEQUENCE [LARGE SCALE GENOMIC DNA]</scope>
    <source>
        <strain evidence="11">KHC7</strain>
    </source>
</reference>
<evidence type="ECO:0000256" key="2">
    <source>
        <dbReference type="ARBA" id="ARBA00005417"/>
    </source>
</evidence>
<dbReference type="PANTHER" id="PTHR43297:SF2">
    <property type="entry name" value="DIPEPTIDE TRANSPORT ATP-BINDING PROTEIN DPPD"/>
    <property type="match status" value="1"/>
</dbReference>
<dbReference type="GO" id="GO:0005886">
    <property type="term" value="C:plasma membrane"/>
    <property type="evidence" value="ECO:0007669"/>
    <property type="project" value="UniProtKB-SubCell"/>
</dbReference>
<dbReference type="Pfam" id="PF00005">
    <property type="entry name" value="ABC_tran"/>
    <property type="match status" value="1"/>
</dbReference>
<dbReference type="Gene3D" id="3.40.50.300">
    <property type="entry name" value="P-loop containing nucleotide triphosphate hydrolases"/>
    <property type="match status" value="1"/>
</dbReference>
<dbReference type="AlphaFoldDB" id="A0A1G7IRJ0"/>
<dbReference type="Pfam" id="PF08352">
    <property type="entry name" value="oligo_HPY"/>
    <property type="match status" value="1"/>
</dbReference>
<evidence type="ECO:0000256" key="5">
    <source>
        <dbReference type="ARBA" id="ARBA00022741"/>
    </source>
</evidence>
<keyword evidence="3" id="KW-0813">Transport</keyword>
<dbReference type="GO" id="GO:0015833">
    <property type="term" value="P:peptide transport"/>
    <property type="evidence" value="ECO:0007669"/>
    <property type="project" value="InterPro"/>
</dbReference>
<keyword evidence="6 10" id="KW-0067">ATP-binding</keyword>
<dbReference type="RefSeq" id="WP_257243086.1">
    <property type="nucleotide sequence ID" value="NZ_FNBX01000002.1"/>
</dbReference>